<dbReference type="CDD" id="cd08053">
    <property type="entry name" value="Yqbg"/>
    <property type="match status" value="1"/>
</dbReference>
<evidence type="ECO:0000313" key="2">
    <source>
        <dbReference type="Proteomes" id="UP000095597"/>
    </source>
</evidence>
<protein>
    <submittedName>
        <fullName evidence="1">Uncharacterized protein</fullName>
    </submittedName>
</protein>
<dbReference type="Proteomes" id="UP000095597">
    <property type="component" value="Unassembled WGS sequence"/>
</dbReference>
<evidence type="ECO:0000313" key="1">
    <source>
        <dbReference type="EMBL" id="CUN26449.1"/>
    </source>
</evidence>
<organism evidence="1 2">
    <name type="scientific">Dorea longicatena</name>
    <dbReference type="NCBI Taxonomy" id="88431"/>
    <lineage>
        <taxon>Bacteria</taxon>
        <taxon>Bacillati</taxon>
        <taxon>Bacillota</taxon>
        <taxon>Clostridia</taxon>
        <taxon>Lachnospirales</taxon>
        <taxon>Lachnospiraceae</taxon>
        <taxon>Dorea</taxon>
    </lineage>
</organism>
<dbReference type="OrthoDB" id="2064592at2"/>
<proteinExistence type="predicted"/>
<dbReference type="InterPro" id="IPR013514">
    <property type="entry name" value="DUF3199_YqbG"/>
</dbReference>
<dbReference type="AlphaFoldDB" id="A0A173VGB4"/>
<reference evidence="1 2" key="1">
    <citation type="submission" date="2015-09" db="EMBL/GenBank/DDBJ databases">
        <authorList>
            <consortium name="Pathogen Informatics"/>
        </authorList>
    </citation>
    <scope>NUCLEOTIDE SEQUENCE [LARGE SCALE GENOMIC DNA]</scope>
    <source>
        <strain evidence="1 2">2789STDY5834961</strain>
    </source>
</reference>
<name>A0A173VGB4_9FIRM</name>
<dbReference type="EMBL" id="CYXO01000028">
    <property type="protein sequence ID" value="CUN26449.1"/>
    <property type="molecule type" value="Genomic_DNA"/>
</dbReference>
<sequence>MYVDYGYYADQYGGGITEKEFPSAERKAEAYIRKLTYIRGNIFATEDMAVKDAVCAVADVYHSCEKKKEAGAVKSENNDGYSVSYAVEQMDGQTIEELIGKKAYKAASTYLLPTGWLSRKVGCCCVNECNDNCL</sequence>
<accession>A0A173VGB4</accession>
<dbReference type="RefSeq" id="WP_055215405.1">
    <property type="nucleotide sequence ID" value="NZ_CYXO01000028.1"/>
</dbReference>
<gene>
    <name evidence="1" type="ORF">ERS852573_02998</name>
</gene>